<organism evidence="1">
    <name type="scientific">uncultured marine thaumarchaeote KM3_130_G11</name>
    <dbReference type="NCBI Taxonomy" id="1456000"/>
    <lineage>
        <taxon>Archaea</taxon>
        <taxon>Nitrososphaerota</taxon>
        <taxon>environmental samples</taxon>
    </lineage>
</organism>
<dbReference type="AlphaFoldDB" id="A0A075G9I0"/>
<dbReference type="EMBL" id="KF900588">
    <property type="protein sequence ID" value="AIF00334.1"/>
    <property type="molecule type" value="Genomic_DNA"/>
</dbReference>
<evidence type="ECO:0000313" key="1">
    <source>
        <dbReference type="EMBL" id="AIF00334.1"/>
    </source>
</evidence>
<reference evidence="1" key="1">
    <citation type="journal article" date="2014" name="Genome Biol. Evol.">
        <title>Pangenome evidence for extensive interdomain horizontal transfer affecting lineage core and shell genes in uncultured planktonic thaumarchaeota and euryarchaeota.</title>
        <authorList>
            <person name="Deschamps P."/>
            <person name="Zivanovic Y."/>
            <person name="Moreira D."/>
            <person name="Rodriguez-Valera F."/>
            <person name="Lopez-Garcia P."/>
        </authorList>
    </citation>
    <scope>NUCLEOTIDE SEQUENCE</scope>
</reference>
<proteinExistence type="predicted"/>
<accession>A0A075G9I0</accession>
<sequence>MITFPFGAITLRVISSPRSVVPLTSIVVEPSTPPAVSDNPLPGEAAVTIDDVVLPVELAAIVLTDAEASEELISTDTEYFEALV</sequence>
<name>A0A075G9I0_9ARCH</name>
<protein>
    <submittedName>
        <fullName evidence="1">Uncharacterized protein</fullName>
    </submittedName>
</protein>